<protein>
    <submittedName>
        <fullName evidence="1">Uncharacterized protein</fullName>
    </submittedName>
</protein>
<gene>
    <name evidence="1" type="ORF">ASZ90_016546</name>
</gene>
<sequence length="59" mass="6723">MTVPDNQTPAGEERSDTRTLITTTVFKTTTKWLPISEYTEEYSQDEDVLQSKIVSGDRL</sequence>
<dbReference type="AlphaFoldDB" id="A0A0W8EPG3"/>
<evidence type="ECO:0000313" key="1">
    <source>
        <dbReference type="EMBL" id="KUG10532.1"/>
    </source>
</evidence>
<reference evidence="1" key="1">
    <citation type="journal article" date="2015" name="Proc. Natl. Acad. Sci. U.S.A.">
        <title>Networks of energetic and metabolic interactions define dynamics in microbial communities.</title>
        <authorList>
            <person name="Embree M."/>
            <person name="Liu J.K."/>
            <person name="Al-Bassam M.M."/>
            <person name="Zengler K."/>
        </authorList>
    </citation>
    <scope>NUCLEOTIDE SEQUENCE</scope>
</reference>
<proteinExistence type="predicted"/>
<comment type="caution">
    <text evidence="1">The sequence shown here is derived from an EMBL/GenBank/DDBJ whole genome shotgun (WGS) entry which is preliminary data.</text>
</comment>
<name>A0A0W8EPG3_9ZZZZ</name>
<accession>A0A0W8EPG3</accession>
<dbReference type="EMBL" id="LNQE01001739">
    <property type="protein sequence ID" value="KUG10532.1"/>
    <property type="molecule type" value="Genomic_DNA"/>
</dbReference>
<organism evidence="1">
    <name type="scientific">hydrocarbon metagenome</name>
    <dbReference type="NCBI Taxonomy" id="938273"/>
    <lineage>
        <taxon>unclassified sequences</taxon>
        <taxon>metagenomes</taxon>
        <taxon>ecological metagenomes</taxon>
    </lineage>
</organism>